<evidence type="ECO:0000256" key="1">
    <source>
        <dbReference type="SAM" id="Phobius"/>
    </source>
</evidence>
<organism evidence="2 3">
    <name type="scientific">Pseudotamlana haliotis</name>
    <dbReference type="NCBI Taxonomy" id="2614804"/>
    <lineage>
        <taxon>Bacteria</taxon>
        <taxon>Pseudomonadati</taxon>
        <taxon>Bacteroidota</taxon>
        <taxon>Flavobacteriia</taxon>
        <taxon>Flavobacteriales</taxon>
        <taxon>Flavobacteriaceae</taxon>
        <taxon>Pseudotamlana</taxon>
    </lineage>
</organism>
<feature type="transmembrane region" description="Helical" evidence="1">
    <location>
        <begin position="28"/>
        <end position="54"/>
    </location>
</feature>
<dbReference type="RefSeq" id="WP_150940872.1">
    <property type="nucleotide sequence ID" value="NZ_WAAT01000052.1"/>
</dbReference>
<protein>
    <submittedName>
        <fullName evidence="2">Uncharacterized protein</fullName>
    </submittedName>
</protein>
<evidence type="ECO:0000313" key="2">
    <source>
        <dbReference type="EMBL" id="KAB1066551.1"/>
    </source>
</evidence>
<comment type="caution">
    <text evidence="2">The sequence shown here is derived from an EMBL/GenBank/DDBJ whole genome shotgun (WGS) entry which is preliminary data.</text>
</comment>
<keyword evidence="1" id="KW-0812">Transmembrane</keyword>
<dbReference type="AlphaFoldDB" id="A0A6N6MCW5"/>
<keyword evidence="1" id="KW-0472">Membrane</keyword>
<keyword evidence="3" id="KW-1185">Reference proteome</keyword>
<name>A0A6N6MCW5_9FLAO</name>
<feature type="transmembrane region" description="Helical" evidence="1">
    <location>
        <begin position="66"/>
        <end position="86"/>
    </location>
</feature>
<keyword evidence="1" id="KW-1133">Transmembrane helix</keyword>
<dbReference type="Proteomes" id="UP000441333">
    <property type="component" value="Unassembled WGS sequence"/>
</dbReference>
<dbReference type="EMBL" id="WAAT01000052">
    <property type="protein sequence ID" value="KAB1066551.1"/>
    <property type="molecule type" value="Genomic_DNA"/>
</dbReference>
<sequence length="108" mass="12399">MLGLILLYWIGKYFKELAEAYNKSKWGFAILGILSYYSGIVLFSFIIGLLFELFSPGSIEGVNDTLLGILMLPFGILSCYLLYKFLENKWKKNKPNPFESIEEIGRLD</sequence>
<proteinExistence type="predicted"/>
<evidence type="ECO:0000313" key="3">
    <source>
        <dbReference type="Proteomes" id="UP000441333"/>
    </source>
</evidence>
<reference evidence="2 3" key="1">
    <citation type="submission" date="2019-09" db="EMBL/GenBank/DDBJ databases">
        <authorList>
            <person name="Cao W.R."/>
        </authorList>
    </citation>
    <scope>NUCLEOTIDE SEQUENCE [LARGE SCALE GENOMIC DNA]</scope>
    <source>
        <strain evidence="2 3">B1N29</strain>
    </source>
</reference>
<gene>
    <name evidence="2" type="ORF">F6U93_14125</name>
</gene>
<accession>A0A6N6MCW5</accession>